<feature type="domain" description="Nucleoside phosphorylase" evidence="4">
    <location>
        <begin position="34"/>
        <end position="316"/>
    </location>
</feature>
<dbReference type="PRINTS" id="PR01415">
    <property type="entry name" value="ANKYRIN"/>
</dbReference>
<dbReference type="PANTHER" id="PTHR46082:SF11">
    <property type="entry name" value="AAA+ ATPASE DOMAIN-CONTAINING PROTEIN-RELATED"/>
    <property type="match status" value="1"/>
</dbReference>
<keyword evidence="2" id="KW-0040">ANK repeat</keyword>
<feature type="repeat" description="ANK" evidence="2">
    <location>
        <begin position="1002"/>
        <end position="1034"/>
    </location>
</feature>
<dbReference type="InterPro" id="IPR053137">
    <property type="entry name" value="NLR-like"/>
</dbReference>
<dbReference type="InterPro" id="IPR036770">
    <property type="entry name" value="Ankyrin_rpt-contain_sf"/>
</dbReference>
<evidence type="ECO:0000259" key="4">
    <source>
        <dbReference type="Pfam" id="PF01048"/>
    </source>
</evidence>
<evidence type="ECO:0000313" key="7">
    <source>
        <dbReference type="Proteomes" id="UP000054383"/>
    </source>
</evidence>
<dbReference type="InterPro" id="IPR035994">
    <property type="entry name" value="Nucleoside_phosphorylase_sf"/>
</dbReference>
<feature type="repeat" description="ANK" evidence="2">
    <location>
        <begin position="1101"/>
        <end position="1133"/>
    </location>
</feature>
<keyword evidence="1" id="KW-0677">Repeat</keyword>
<dbReference type="SUPFAM" id="SSF53167">
    <property type="entry name" value="Purine and uridine phosphorylases"/>
    <property type="match status" value="1"/>
</dbReference>
<feature type="repeat" description="ANK" evidence="2">
    <location>
        <begin position="903"/>
        <end position="935"/>
    </location>
</feature>
<dbReference type="Gene3D" id="1.25.40.20">
    <property type="entry name" value="Ankyrin repeat-containing domain"/>
    <property type="match status" value="1"/>
</dbReference>
<dbReference type="Pfam" id="PF01048">
    <property type="entry name" value="PNP_UDP_1"/>
    <property type="match status" value="1"/>
</dbReference>
<dbReference type="PANTHER" id="PTHR46082">
    <property type="entry name" value="ATP/GTP-BINDING PROTEIN-RELATED"/>
    <property type="match status" value="1"/>
</dbReference>
<dbReference type="Pfam" id="PF00023">
    <property type="entry name" value="Ank"/>
    <property type="match status" value="2"/>
</dbReference>
<dbReference type="SMART" id="SM00248">
    <property type="entry name" value="ANK"/>
    <property type="match status" value="8"/>
</dbReference>
<dbReference type="Gene3D" id="3.40.50.1580">
    <property type="entry name" value="Nucleoside phosphorylase domain"/>
    <property type="match status" value="1"/>
</dbReference>
<dbReference type="EMBL" id="CVMT01000005">
    <property type="protein sequence ID" value="CRG88629.1"/>
    <property type="molecule type" value="Genomic_DNA"/>
</dbReference>
<evidence type="ECO:0000256" key="3">
    <source>
        <dbReference type="SAM" id="MobiDB-lite"/>
    </source>
</evidence>
<dbReference type="InterPro" id="IPR002110">
    <property type="entry name" value="Ankyrin_rpt"/>
</dbReference>
<evidence type="ECO:0000256" key="2">
    <source>
        <dbReference type="PROSITE-ProRule" id="PRU00023"/>
    </source>
</evidence>
<evidence type="ECO:0000259" key="5">
    <source>
        <dbReference type="Pfam" id="PF24883"/>
    </source>
</evidence>
<dbReference type="GO" id="GO:0003824">
    <property type="term" value="F:catalytic activity"/>
    <property type="evidence" value="ECO:0007669"/>
    <property type="project" value="InterPro"/>
</dbReference>
<accession>A0A0U1LZ83</accession>
<keyword evidence="7" id="KW-1185">Reference proteome</keyword>
<evidence type="ECO:0000256" key="1">
    <source>
        <dbReference type="ARBA" id="ARBA00022737"/>
    </source>
</evidence>
<dbReference type="InterPro" id="IPR056884">
    <property type="entry name" value="NPHP3-like_N"/>
</dbReference>
<proteinExistence type="predicted"/>
<dbReference type="SUPFAM" id="SSF52540">
    <property type="entry name" value="P-loop containing nucleoside triphosphate hydrolases"/>
    <property type="match status" value="1"/>
</dbReference>
<name>A0A0U1LZ83_TALIS</name>
<feature type="region of interest" description="Disordered" evidence="3">
    <location>
        <begin position="1"/>
        <end position="21"/>
    </location>
</feature>
<reference evidence="6 7" key="1">
    <citation type="submission" date="2015-04" db="EMBL/GenBank/DDBJ databases">
        <authorList>
            <person name="Syromyatnikov M.Y."/>
            <person name="Popov V.N."/>
        </authorList>
    </citation>
    <scope>NUCLEOTIDE SEQUENCE [LARGE SCALE GENOMIC DNA]</scope>
    <source>
        <strain evidence="6">WF-38-12</strain>
    </source>
</reference>
<dbReference type="STRING" id="28573.A0A0U1LZ83"/>
<dbReference type="OrthoDB" id="4226090at2759"/>
<feature type="repeat" description="ANK" evidence="2">
    <location>
        <begin position="969"/>
        <end position="1001"/>
    </location>
</feature>
<sequence>MDNEIFEPEARPAKRSKTFHHASLPTTQHNHYTIAWICALYIEMAAAQAMLDEIHGTPPRDPDDTNIYVLGSIGRHNVVITCLPAGQYGTINAATVATNLKRTFPRICITLMVGIGGGAPCKEDVRLGDVVVGTRVMQYDLGKIVTDGKFDRTAVPRLSQPLLGAALTNLRAKHELSPSRIPHILQQRLGSHTEYDRPLAPDNLFQATYEHESQASNCDLCDQSKLKSRSRRPPSTIKIHHGGIASGNQVMKHGTTRDHVARELDIICFEMEAAGLMDIMPCLPIRGICDYSDTHKNKEWQRYAAATAAAYARELIEELPVTEEQARAAYLSTTSQDMPDNRQQRLMKSLEFKQMESRKITIKKNLAKTCQWLLDHPDYKAWLDPARLAQHYGFLWISGKPGAGKSTIMKFAYLEMKKTRRKDAKTASFFFNARGESLEKSTSGMYRSLLLQLLEEYRDLQTVLDDPENFAQNQEDCPPINVLKDLFHNAVAALGQRQFTCFIDALDECDEQQVMDMVEFFEDLGELVLKRGIRLTLEDQSGHAADLGTYITSRLRIKNELLIAELKPELLRKAAGVFMWVVLVVQILNDEDRKGGLALRKRLDEIPGDLSQLFKRILTRDKENMNSLLLCIRWILFAERPLEPDEFRHALWSGLSLKDMADDQIPAAVHAEDRGSLDKIVISSSKGLAEITKSKSPTVQFIHESVRDFLIKDNGLHDLWPGLETEWESSSHEELKQYCNFYLNHPSVSSSVENLAPWSKSTAQEEISKKYPFLKYSSQSILYHANSAAKMISQDGFLSDFSILNWIKTNNLFEKHKIREYTLAANLFYILADKGFPKLIRTRLEKDPNVHVLGERYCYPIFAALTNGNKGSVAALLNLASSIKNGTDITEGLKYRNDLKKYKDRTPLSWAAQDGRLDILKLLIQTGSAIDEEDGGGRTGLSRASENGHEAVVKLLIDKGADVNCSSKNGFTPLLLASNNSHEVVARLLIDKGADVNARNNEGWTSLLWASQRGHEELARLFIDRGADVNASDNEGRTSLLWTSQRGHEELARLLIDKGADVNASNNDGQRSLLWASQIGYKGVMRLLIDKGADVNARDNNGRTSLLWTSQRGYERVIRLLIDKGADVNASDNEGWTSLL</sequence>
<gene>
    <name evidence="6" type="ORF">PISL3812_05660</name>
</gene>
<evidence type="ECO:0000313" key="6">
    <source>
        <dbReference type="EMBL" id="CRG88629.1"/>
    </source>
</evidence>
<feature type="repeat" description="ANK" evidence="2">
    <location>
        <begin position="936"/>
        <end position="968"/>
    </location>
</feature>
<dbReference type="Proteomes" id="UP000054383">
    <property type="component" value="Unassembled WGS sequence"/>
</dbReference>
<dbReference type="Pfam" id="PF12796">
    <property type="entry name" value="Ank_2"/>
    <property type="match status" value="2"/>
</dbReference>
<dbReference type="SUPFAM" id="SSF48403">
    <property type="entry name" value="Ankyrin repeat"/>
    <property type="match status" value="1"/>
</dbReference>
<feature type="repeat" description="ANK" evidence="2">
    <location>
        <begin position="1035"/>
        <end position="1067"/>
    </location>
</feature>
<dbReference type="PROSITE" id="PS50088">
    <property type="entry name" value="ANK_REPEAT"/>
    <property type="match status" value="7"/>
</dbReference>
<dbReference type="AlphaFoldDB" id="A0A0U1LZ83"/>
<dbReference type="Gene3D" id="3.40.50.300">
    <property type="entry name" value="P-loop containing nucleotide triphosphate hydrolases"/>
    <property type="match status" value="1"/>
</dbReference>
<feature type="repeat" description="ANK" evidence="2">
    <location>
        <begin position="1068"/>
        <end position="1100"/>
    </location>
</feature>
<dbReference type="PROSITE" id="PS50297">
    <property type="entry name" value="ANK_REP_REGION"/>
    <property type="match status" value="7"/>
</dbReference>
<dbReference type="InterPro" id="IPR027417">
    <property type="entry name" value="P-loop_NTPase"/>
</dbReference>
<dbReference type="Pfam" id="PF24883">
    <property type="entry name" value="NPHP3_N"/>
    <property type="match status" value="1"/>
</dbReference>
<dbReference type="InterPro" id="IPR000845">
    <property type="entry name" value="Nucleoside_phosphorylase_d"/>
</dbReference>
<protein>
    <submittedName>
        <fullName evidence="6">Ankyrin repeat domain-containing protein 50</fullName>
    </submittedName>
</protein>
<dbReference type="OMA" id="ATYEHES"/>
<organism evidence="6 7">
    <name type="scientific">Talaromyces islandicus</name>
    <name type="common">Penicillium islandicum</name>
    <dbReference type="NCBI Taxonomy" id="28573"/>
    <lineage>
        <taxon>Eukaryota</taxon>
        <taxon>Fungi</taxon>
        <taxon>Dikarya</taxon>
        <taxon>Ascomycota</taxon>
        <taxon>Pezizomycotina</taxon>
        <taxon>Eurotiomycetes</taxon>
        <taxon>Eurotiomycetidae</taxon>
        <taxon>Eurotiales</taxon>
        <taxon>Trichocomaceae</taxon>
        <taxon>Talaromyces</taxon>
        <taxon>Talaromyces sect. Islandici</taxon>
    </lineage>
</organism>
<dbReference type="GO" id="GO:0009116">
    <property type="term" value="P:nucleoside metabolic process"/>
    <property type="evidence" value="ECO:0007669"/>
    <property type="project" value="InterPro"/>
</dbReference>
<feature type="domain" description="Nephrocystin 3-like N-terminal" evidence="5">
    <location>
        <begin position="369"/>
        <end position="524"/>
    </location>
</feature>